<dbReference type="EMBL" id="CP000975">
    <property type="protein sequence ID" value="ACD84076.1"/>
    <property type="molecule type" value="Genomic_DNA"/>
</dbReference>
<dbReference type="KEGG" id="min:Minf_2022"/>
<sequence>MRPSGFMEKFPYFFNKLNLSLQELRLMKREYQLKHFSWVALRR</sequence>
<reference evidence="1 2" key="1">
    <citation type="journal article" date="2008" name="Biol. Direct">
        <title>Complete genome sequence of the extremely acidophilic methanotroph isolate V4, Methylacidiphilum infernorum, a representative of the bacterial phylum Verrucomicrobia.</title>
        <authorList>
            <person name="Hou S."/>
            <person name="Makarova K.S."/>
            <person name="Saw J.H."/>
            <person name="Senin P."/>
            <person name="Ly B.V."/>
            <person name="Zhou Z."/>
            <person name="Ren Y."/>
            <person name="Wang J."/>
            <person name="Galperin M.Y."/>
            <person name="Omelchenko M.V."/>
            <person name="Wolf Y.I."/>
            <person name="Yutin N."/>
            <person name="Koonin E.V."/>
            <person name="Stott M.B."/>
            <person name="Mountain B.W."/>
            <person name="Crowe M.A."/>
            <person name="Smirnova A.V."/>
            <person name="Dunfield P.F."/>
            <person name="Feng L."/>
            <person name="Wang L."/>
            <person name="Alam M."/>
        </authorList>
    </citation>
    <scope>NUCLEOTIDE SEQUENCE [LARGE SCALE GENOMIC DNA]</scope>
    <source>
        <strain evidence="2">Isolate V4</strain>
    </source>
</reference>
<proteinExistence type="predicted"/>
<dbReference type="HOGENOM" id="CLU_3235905_0_0_0"/>
<dbReference type="Proteomes" id="UP000009149">
    <property type="component" value="Chromosome"/>
</dbReference>
<dbReference type="AlphaFoldDB" id="B3DYM8"/>
<name>B3DYM8_METI4</name>
<gene>
    <name evidence="1" type="ordered locus">Minf_2022</name>
</gene>
<evidence type="ECO:0000313" key="1">
    <source>
        <dbReference type="EMBL" id="ACD84076.1"/>
    </source>
</evidence>
<protein>
    <submittedName>
        <fullName evidence="1">Uncharacterized protein</fullName>
    </submittedName>
</protein>
<accession>B3DYM8</accession>
<evidence type="ECO:0000313" key="2">
    <source>
        <dbReference type="Proteomes" id="UP000009149"/>
    </source>
</evidence>
<organism evidence="1 2">
    <name type="scientific">Methylacidiphilum infernorum (isolate V4)</name>
    <name type="common">Methylokorus infernorum (strain V4)</name>
    <dbReference type="NCBI Taxonomy" id="481448"/>
    <lineage>
        <taxon>Bacteria</taxon>
        <taxon>Pseudomonadati</taxon>
        <taxon>Verrucomicrobiota</taxon>
        <taxon>Methylacidiphilae</taxon>
        <taxon>Methylacidiphilales</taxon>
        <taxon>Methylacidiphilaceae</taxon>
        <taxon>Methylacidiphilum (ex Ratnadevi et al. 2023)</taxon>
    </lineage>
</organism>